<dbReference type="Proteomes" id="UP000697802">
    <property type="component" value="Unassembled WGS sequence"/>
</dbReference>
<protein>
    <submittedName>
        <fullName evidence="1">Uncharacterized protein</fullName>
    </submittedName>
</protein>
<evidence type="ECO:0000313" key="2">
    <source>
        <dbReference type="Proteomes" id="UP000697802"/>
    </source>
</evidence>
<accession>A0ABX0GF32</accession>
<name>A0ABX0GF32_9GAMM</name>
<keyword evidence="2" id="KW-1185">Reference proteome</keyword>
<comment type="caution">
    <text evidence="1">The sequence shown here is derived from an EMBL/GenBank/DDBJ whole genome shotgun (WGS) entry which is preliminary data.</text>
</comment>
<sequence length="95" mass="10402">MSSVSIVAGQPPFNIMWHYAKAGLNGPPTRNKHYVGAAHRRALRGHLGPGARLAAGLSFLAREAHWAAPTAVSLNASAHRRSRRHPWRLRCPNLP</sequence>
<organism evidence="1 2">
    <name type="scientific">Photorhabdus tasmaniensis</name>
    <dbReference type="NCBI Taxonomy" id="1004159"/>
    <lineage>
        <taxon>Bacteria</taxon>
        <taxon>Pseudomonadati</taxon>
        <taxon>Pseudomonadota</taxon>
        <taxon>Gammaproteobacteria</taxon>
        <taxon>Enterobacterales</taxon>
        <taxon>Morganellaceae</taxon>
        <taxon>Photorhabdus</taxon>
    </lineage>
</organism>
<reference evidence="1 2" key="1">
    <citation type="submission" date="2018-02" db="EMBL/GenBank/DDBJ databases">
        <authorList>
            <person name="Machado R.A."/>
        </authorList>
    </citation>
    <scope>NUCLEOTIDE SEQUENCE [LARGE SCALE GENOMIC DNA]</scope>
    <source>
        <strain evidence="1 2">T327</strain>
    </source>
</reference>
<gene>
    <name evidence="1" type="ORF">C5471_08490</name>
</gene>
<evidence type="ECO:0000313" key="1">
    <source>
        <dbReference type="EMBL" id="NHB87738.1"/>
    </source>
</evidence>
<proteinExistence type="predicted"/>
<dbReference type="EMBL" id="PUJU01000013">
    <property type="protein sequence ID" value="NHB87738.1"/>
    <property type="molecule type" value="Genomic_DNA"/>
</dbReference>